<feature type="region of interest" description="Disordered" evidence="3">
    <location>
        <begin position="589"/>
        <end position="620"/>
    </location>
</feature>
<keyword evidence="1 6" id="KW-0489">Methyltransferase</keyword>
<dbReference type="Pfam" id="PF03781">
    <property type="entry name" value="FGE-sulfatase"/>
    <property type="match status" value="1"/>
</dbReference>
<dbReference type="InterPro" id="IPR042095">
    <property type="entry name" value="SUMF_sf"/>
</dbReference>
<feature type="region of interest" description="Disordered" evidence="3">
    <location>
        <begin position="1231"/>
        <end position="1272"/>
    </location>
</feature>
<dbReference type="Gene3D" id="3.90.1580.10">
    <property type="entry name" value="paralog of FGE (formylglycine-generating enzyme)"/>
    <property type="match status" value="1"/>
</dbReference>
<dbReference type="InterPro" id="IPR051128">
    <property type="entry name" value="EgtD_Methyltrsf_superfamily"/>
</dbReference>
<evidence type="ECO:0000256" key="2">
    <source>
        <dbReference type="ARBA" id="ARBA00022679"/>
    </source>
</evidence>
<dbReference type="EMBL" id="FWEW01003509">
    <property type="protein sequence ID" value="SLM39471.1"/>
    <property type="molecule type" value="Genomic_DNA"/>
</dbReference>
<dbReference type="GO" id="GO:0008168">
    <property type="term" value="F:methyltransferase activity"/>
    <property type="evidence" value="ECO:0007669"/>
    <property type="project" value="UniProtKB-KW"/>
</dbReference>
<keyword evidence="7" id="KW-1185">Reference proteome</keyword>
<dbReference type="InterPro" id="IPR005532">
    <property type="entry name" value="SUMF_dom"/>
</dbReference>
<dbReference type="SUPFAM" id="SSF56436">
    <property type="entry name" value="C-type lectin-like"/>
    <property type="match status" value="1"/>
</dbReference>
<feature type="domain" description="Sulfatase-modifying factor enzyme-like" evidence="4">
    <location>
        <begin position="553"/>
        <end position="837"/>
    </location>
</feature>
<protein>
    <submittedName>
        <fullName evidence="6">SAM-dependent methyltransferase, EsaF-type, putative</fullName>
    </submittedName>
</protein>
<dbReference type="Gene3D" id="3.40.50.150">
    <property type="entry name" value="Vaccinia Virus protein VP39"/>
    <property type="match status" value="1"/>
</dbReference>
<dbReference type="InterPro" id="IPR029063">
    <property type="entry name" value="SAM-dependent_MTases_sf"/>
</dbReference>
<evidence type="ECO:0000256" key="3">
    <source>
        <dbReference type="SAM" id="MobiDB-lite"/>
    </source>
</evidence>
<name>A0A1W5D8V4_9LECA</name>
<feature type="domain" description="Histidine-specific methyltransferase SAM-dependent" evidence="5">
    <location>
        <begin position="37"/>
        <end position="330"/>
    </location>
</feature>
<dbReference type="GO" id="GO:0032259">
    <property type="term" value="P:methylation"/>
    <property type="evidence" value="ECO:0007669"/>
    <property type="project" value="UniProtKB-KW"/>
</dbReference>
<feature type="compositionally biased region" description="Acidic residues" evidence="3">
    <location>
        <begin position="1133"/>
        <end position="1148"/>
    </location>
</feature>
<feature type="region of interest" description="Disordered" evidence="3">
    <location>
        <begin position="965"/>
        <end position="991"/>
    </location>
</feature>
<sequence>MAPLNDPGDARIIDIRRQDIRFSVLDDMRRKLRPRNGKEKKMPTLLLYDEKGLKLFEQITYLEEYYLTEAEIEVLEKYADHIAERIRSGSQVIELGSGNLRKVNILLQALERAQKAVDYFALDLSLPELERTLQAVPKGIYEYVRCYGLHGTYDDGLEWLKQPEHNNRPKCILFLGSSIGNFTPQEAAEFLKSFTPVVGEWDSMLIGVDACQDKDKVFHAYNDREGTTHAFVRNGLAHANVILGKEAFKQQDWEIIGEYDEAAGRHQAFYSAVRDIDIEGVLIRAGERVRVEESYKYSLCQSSQLWEDAGLAPRAIFGNSAGDYHLHMLSTSKFMFPLKAEQYAAQPVPSSAEFEQLWASWDLVTRHMIPVDDLLSKPIKLRNCCLFYLGHIPTFLDIHLARATDGTPTEPCSYRNIFERGIDPDVDNPQNCHAHSEIPDTWPLVEEILDFQNRVRSRVRSLYKNNKAETDRKLGRALWLGFEHEVMHLETLLYMLLQSDRTRPPPGVTPDFESLARQAATQSVPNQWFRIPAQRITLGLDDSENDFGPARYYGWDNEKPPRQVDVPTFDAKARPITNEDYARYLEQTQKDSVPASWTTKSTGNGKPVSNGTGPKRDIGGNVYINGHSERLTDVYLRGKAVKTVYGLVPLENALDWPVMASYDELAGCANWMGGRIPTIEEARSIYTFVDRLKRDESGNVDGRTISAVNGHLVNDGVEESPPSHPSHQSISNTEQSLNPHQLFADLENCNVGFKHFHPIPVTQHGGKLSGQGELGGVWEWTSSVLEKHQGFKAMELYPGYTEDFFDGKHNIILGGSWATHPRIAGRKTFVNWYQRNYPYVWAEHKCGTCKTPLSSPKAKITCLEKHQEACTKYHKTVFFLGSSHKCDACRKSMELHDKRHREIAAIVQKILGLEGTIIIASLLSTKKRKSRKRETSGLRSTATNIVDAKMIEGVEESADSSTICKEESDVKKLRTPNTKENRNTKKAQKGEKKIVNNQRRVQIISSEDVEQISRALHPSRTSLVGESHVGSDENGNGQGLLNNSTVDANKIFNDRTFKLNVDVVAGGPSSRERKTLLSKLCYAIHNDLLIQENEDRDTMMRMAGYWRYVNKRTYNAMVRNNQLWDWATGAELEEVDEEEEEEEAEVNEEYSFPGPDTARADADGRDIFAENDNKKGLVEGEFEGKADTRHLTSTHHRASSPSEPVSADLPYQSGKAIDGFLCEEDGNAFLYKDEDVASTAPTPRAKSARPKPAPAAGDGASYAAAARAGLRK</sequence>
<dbReference type="InterPro" id="IPR017805">
    <property type="entry name" value="SAM_MeTrfase_EasF-type_put"/>
</dbReference>
<feature type="compositionally biased region" description="Low complexity" evidence="3">
    <location>
        <begin position="1254"/>
        <end position="1272"/>
    </location>
</feature>
<feature type="region of interest" description="Disordered" evidence="3">
    <location>
        <begin position="1133"/>
        <end position="1159"/>
    </location>
</feature>
<evidence type="ECO:0000313" key="6">
    <source>
        <dbReference type="EMBL" id="SLM39471.1"/>
    </source>
</evidence>
<dbReference type="PANTHER" id="PTHR43397:SF1">
    <property type="entry name" value="ERGOTHIONEINE BIOSYNTHESIS PROTEIN 1"/>
    <property type="match status" value="1"/>
</dbReference>
<feature type="region of interest" description="Disordered" evidence="3">
    <location>
        <begin position="713"/>
        <end position="734"/>
    </location>
</feature>
<feature type="region of interest" description="Disordered" evidence="3">
    <location>
        <begin position="1189"/>
        <end position="1211"/>
    </location>
</feature>
<evidence type="ECO:0000313" key="7">
    <source>
        <dbReference type="Proteomes" id="UP000192927"/>
    </source>
</evidence>
<dbReference type="PANTHER" id="PTHR43397">
    <property type="entry name" value="ERGOTHIONEINE BIOSYNTHESIS PROTEIN 1"/>
    <property type="match status" value="1"/>
</dbReference>
<dbReference type="Pfam" id="PF10017">
    <property type="entry name" value="Methyltransf_33"/>
    <property type="match status" value="1"/>
</dbReference>
<dbReference type="InterPro" id="IPR016187">
    <property type="entry name" value="CTDL_fold"/>
</dbReference>
<evidence type="ECO:0000259" key="5">
    <source>
        <dbReference type="Pfam" id="PF10017"/>
    </source>
</evidence>
<dbReference type="NCBIfam" id="TIGR03439">
    <property type="entry name" value="methyl_EasF"/>
    <property type="match status" value="1"/>
</dbReference>
<feature type="compositionally biased region" description="Polar residues" evidence="3">
    <location>
        <begin position="589"/>
        <end position="612"/>
    </location>
</feature>
<evidence type="ECO:0000259" key="4">
    <source>
        <dbReference type="Pfam" id="PF03781"/>
    </source>
</evidence>
<dbReference type="AlphaFoldDB" id="A0A1W5D8V4"/>
<accession>A0A1W5D8V4</accession>
<organism evidence="6 7">
    <name type="scientific">Lasallia pustulata</name>
    <dbReference type="NCBI Taxonomy" id="136370"/>
    <lineage>
        <taxon>Eukaryota</taxon>
        <taxon>Fungi</taxon>
        <taxon>Dikarya</taxon>
        <taxon>Ascomycota</taxon>
        <taxon>Pezizomycotina</taxon>
        <taxon>Lecanoromycetes</taxon>
        <taxon>OSLEUM clade</taxon>
        <taxon>Umbilicariomycetidae</taxon>
        <taxon>Umbilicariales</taxon>
        <taxon>Umbilicariaceae</taxon>
        <taxon>Lasallia</taxon>
    </lineage>
</organism>
<dbReference type="InterPro" id="IPR019257">
    <property type="entry name" value="MeTrfase_dom"/>
</dbReference>
<proteinExistence type="predicted"/>
<keyword evidence="2 6" id="KW-0808">Transferase</keyword>
<dbReference type="Proteomes" id="UP000192927">
    <property type="component" value="Unassembled WGS sequence"/>
</dbReference>
<reference evidence="7" key="1">
    <citation type="submission" date="2017-03" db="EMBL/GenBank/DDBJ databases">
        <authorList>
            <person name="Sharma R."/>
            <person name="Thines M."/>
        </authorList>
    </citation>
    <scope>NUCLEOTIDE SEQUENCE [LARGE SCALE GENOMIC DNA]</scope>
</reference>
<evidence type="ECO:0000256" key="1">
    <source>
        <dbReference type="ARBA" id="ARBA00022603"/>
    </source>
</evidence>